<accession>A0A8H8UEA8</accession>
<feature type="compositionally biased region" description="Polar residues" evidence="1">
    <location>
        <begin position="268"/>
        <end position="282"/>
    </location>
</feature>
<dbReference type="AlphaFoldDB" id="A0A8H8UEA8"/>
<dbReference type="OrthoDB" id="4448936at2759"/>
<reference evidence="2 3" key="1">
    <citation type="submission" date="2018-05" db="EMBL/GenBank/DDBJ databases">
        <title>Genome sequencing and assembly of the regulated plant pathogen Lachnellula willkommii and related sister species for the development of diagnostic species identification markers.</title>
        <authorList>
            <person name="Giroux E."/>
            <person name="Bilodeau G."/>
        </authorList>
    </citation>
    <scope>NUCLEOTIDE SEQUENCE [LARGE SCALE GENOMIC DNA]</scope>
    <source>
        <strain evidence="2 3">CBS 160.35</strain>
    </source>
</reference>
<keyword evidence="3" id="KW-1185">Reference proteome</keyword>
<organism evidence="2 3">
    <name type="scientific">Lachnellula occidentalis</name>
    <dbReference type="NCBI Taxonomy" id="215460"/>
    <lineage>
        <taxon>Eukaryota</taxon>
        <taxon>Fungi</taxon>
        <taxon>Dikarya</taxon>
        <taxon>Ascomycota</taxon>
        <taxon>Pezizomycotina</taxon>
        <taxon>Leotiomycetes</taxon>
        <taxon>Helotiales</taxon>
        <taxon>Lachnaceae</taxon>
        <taxon>Lachnellula</taxon>
    </lineage>
</organism>
<evidence type="ECO:0000313" key="3">
    <source>
        <dbReference type="Proteomes" id="UP000443090"/>
    </source>
</evidence>
<name>A0A8H8UEA8_9HELO</name>
<dbReference type="Proteomes" id="UP000443090">
    <property type="component" value="Unassembled WGS sequence"/>
</dbReference>
<protein>
    <submittedName>
        <fullName evidence="2">Uncharacterized protein</fullName>
    </submittedName>
</protein>
<feature type="region of interest" description="Disordered" evidence="1">
    <location>
        <begin position="18"/>
        <end position="38"/>
    </location>
</feature>
<sequence length="282" mass="31958">MSFGRLGIAHFPVVHRQISSPTSSRYAESLSDQDDVTQDNKDVLHQRLNDLMQRLTKTGPSIEDKAVTNMHHLVDGIETLMREKPQAPNLDDLDTGSESEITSEQERLWAPSLPRSPIQNIRIRLHDSGRGPPPSAPPKQEMTVSQAAEIAEAAEELASQLAMTAMELHIRKEESDHIHDLLVHRAEKAAERILLLEYRVAEMEDDFSSNQSELKFLRIQLQAIEAQCSQYIPLTRDKELAESITKWKFDWEEIDRKSKARRKKCQGSRPNSDDSGTMVNGS</sequence>
<evidence type="ECO:0000313" key="2">
    <source>
        <dbReference type="EMBL" id="TVY40650.1"/>
    </source>
</evidence>
<feature type="region of interest" description="Disordered" evidence="1">
    <location>
        <begin position="256"/>
        <end position="282"/>
    </location>
</feature>
<gene>
    <name evidence="2" type="ORF">LOCC1_G003618</name>
</gene>
<proteinExistence type="predicted"/>
<comment type="caution">
    <text evidence="2">The sequence shown here is derived from an EMBL/GenBank/DDBJ whole genome shotgun (WGS) entry which is preliminary data.</text>
</comment>
<dbReference type="EMBL" id="QGMI01000441">
    <property type="protein sequence ID" value="TVY40650.1"/>
    <property type="molecule type" value="Genomic_DNA"/>
</dbReference>
<evidence type="ECO:0000256" key="1">
    <source>
        <dbReference type="SAM" id="MobiDB-lite"/>
    </source>
</evidence>
<feature type="region of interest" description="Disordered" evidence="1">
    <location>
        <begin position="126"/>
        <end position="145"/>
    </location>
</feature>